<reference evidence="2" key="1">
    <citation type="submission" date="2018-07" db="EMBL/GenBank/DDBJ databases">
        <authorList>
            <person name="Safronova V.I."/>
            <person name="Chirak E.R."/>
            <person name="Sazanova A.L."/>
        </authorList>
    </citation>
    <scope>NUCLEOTIDE SEQUENCE [LARGE SCALE GENOMIC DNA]</scope>
    <source>
        <strain evidence="2">RCAM04685</strain>
    </source>
</reference>
<dbReference type="InterPro" id="IPR036514">
    <property type="entry name" value="SGNH_hydro_sf"/>
</dbReference>
<dbReference type="InterPro" id="IPR057572">
    <property type="entry name" value="NonGDSL"/>
</dbReference>
<dbReference type="OrthoDB" id="7203637at2"/>
<evidence type="ECO:0000313" key="1">
    <source>
        <dbReference type="EMBL" id="RDJ29494.1"/>
    </source>
</evidence>
<sequence>MTLALSADQRCRAGAADHPFQPSLSAAKKALQETGKLTIVALGSSTTAGSGASQAERSYPAVLEAELKRRLPDRDIKVVNKGIGGQSAYDMLLRIDADVIAEKPTIVIWQTVVNDAIRDVGEEKLAKILKKGIRKVENAGIDMVLMDLQWLPREDRYPKYEEYRAVLAKTAGELNVSVFPRHAMMKSWAKSNKFTEEELVGMDGLHMVDASYRCLAIRIADGLVSGLTGAKLDLAEGPKPTN</sequence>
<dbReference type="GO" id="GO:0004622">
    <property type="term" value="F:phosphatidylcholine lysophospholipase activity"/>
    <property type="evidence" value="ECO:0007669"/>
    <property type="project" value="TreeGrafter"/>
</dbReference>
<dbReference type="RefSeq" id="WP_114827613.1">
    <property type="nucleotide sequence ID" value="NZ_QQTO01000019.1"/>
</dbReference>
<protein>
    <submittedName>
        <fullName evidence="1">SGNH/GDSL hydrolase family protein</fullName>
    </submittedName>
</protein>
<dbReference type="PANTHER" id="PTHR30383:SF5">
    <property type="entry name" value="SGNH HYDROLASE-TYPE ESTERASE DOMAIN-CONTAINING PROTEIN"/>
    <property type="match status" value="1"/>
</dbReference>
<proteinExistence type="predicted"/>
<accession>A0A370LBZ1</accession>
<dbReference type="SUPFAM" id="SSF52266">
    <property type="entry name" value="SGNH hydrolase"/>
    <property type="match status" value="1"/>
</dbReference>
<keyword evidence="1" id="KW-0378">Hydrolase</keyword>
<evidence type="ECO:0000313" key="2">
    <source>
        <dbReference type="Proteomes" id="UP000255207"/>
    </source>
</evidence>
<name>A0A370LBZ1_9HYPH</name>
<dbReference type="InterPro" id="IPR051532">
    <property type="entry name" value="Ester_Hydrolysis_Enzymes"/>
</dbReference>
<dbReference type="Proteomes" id="UP000255207">
    <property type="component" value="Unassembled WGS sequence"/>
</dbReference>
<dbReference type="Pfam" id="PF25182">
    <property type="entry name" value="NonGDSL"/>
    <property type="match status" value="1"/>
</dbReference>
<comment type="caution">
    <text evidence="1">The sequence shown here is derived from an EMBL/GenBank/DDBJ whole genome shotgun (WGS) entry which is preliminary data.</text>
</comment>
<dbReference type="Gene3D" id="3.40.50.1110">
    <property type="entry name" value="SGNH hydrolase"/>
    <property type="match status" value="1"/>
</dbReference>
<dbReference type="PANTHER" id="PTHR30383">
    <property type="entry name" value="THIOESTERASE 1/PROTEASE 1/LYSOPHOSPHOLIPASE L1"/>
    <property type="match status" value="1"/>
</dbReference>
<dbReference type="AlphaFoldDB" id="A0A370LBZ1"/>
<keyword evidence="2" id="KW-1185">Reference proteome</keyword>
<dbReference type="EMBL" id="QQTP01000001">
    <property type="protein sequence ID" value="RDJ29494.1"/>
    <property type="molecule type" value="Genomic_DNA"/>
</dbReference>
<gene>
    <name evidence="1" type="ORF">DWE98_02815</name>
</gene>
<organism evidence="1 2">
    <name type="scientific">Bosea caraganae</name>
    <dbReference type="NCBI Taxonomy" id="2763117"/>
    <lineage>
        <taxon>Bacteria</taxon>
        <taxon>Pseudomonadati</taxon>
        <taxon>Pseudomonadota</taxon>
        <taxon>Alphaproteobacteria</taxon>
        <taxon>Hyphomicrobiales</taxon>
        <taxon>Boseaceae</taxon>
        <taxon>Bosea</taxon>
    </lineage>
</organism>